<evidence type="ECO:0000313" key="2">
    <source>
        <dbReference type="EMBL" id="NML38854.1"/>
    </source>
</evidence>
<protein>
    <submittedName>
        <fullName evidence="2">Uncharacterized protein</fullName>
    </submittedName>
</protein>
<evidence type="ECO:0000256" key="1">
    <source>
        <dbReference type="SAM" id="SignalP"/>
    </source>
</evidence>
<name>A0A848GKA5_9BACT</name>
<dbReference type="RefSeq" id="WP_169225821.1">
    <property type="nucleotide sequence ID" value="NZ_JABBGC010000001.1"/>
</dbReference>
<reference evidence="2 3" key="1">
    <citation type="submission" date="2020-04" db="EMBL/GenBank/DDBJ databases">
        <title>Chitinophaga sp. G-6-1-13 sp. nov., isolated from soil.</title>
        <authorList>
            <person name="Dahal R.H."/>
            <person name="Chaudhary D.K."/>
        </authorList>
    </citation>
    <scope>NUCLEOTIDE SEQUENCE [LARGE SCALE GENOMIC DNA]</scope>
    <source>
        <strain evidence="2 3">G-6-1-13</strain>
    </source>
</reference>
<dbReference type="EMBL" id="JABBGC010000001">
    <property type="protein sequence ID" value="NML38854.1"/>
    <property type="molecule type" value="Genomic_DNA"/>
</dbReference>
<dbReference type="AlphaFoldDB" id="A0A848GKA5"/>
<keyword evidence="1" id="KW-0732">Signal</keyword>
<keyword evidence="3" id="KW-1185">Reference proteome</keyword>
<dbReference type="Proteomes" id="UP000583266">
    <property type="component" value="Unassembled WGS sequence"/>
</dbReference>
<feature type="chain" id="PRO_5032736291" evidence="1">
    <location>
        <begin position="23"/>
        <end position="89"/>
    </location>
</feature>
<organism evidence="2 3">
    <name type="scientific">Chitinophaga fulva</name>
    <dbReference type="NCBI Taxonomy" id="2728842"/>
    <lineage>
        <taxon>Bacteria</taxon>
        <taxon>Pseudomonadati</taxon>
        <taxon>Bacteroidota</taxon>
        <taxon>Chitinophagia</taxon>
        <taxon>Chitinophagales</taxon>
        <taxon>Chitinophagaceae</taxon>
        <taxon>Chitinophaga</taxon>
    </lineage>
</organism>
<proteinExistence type="predicted"/>
<sequence>MKRIKIAFAALTAVVGIGGAYASTHQESTNNRAGTIYRWRTVVPNGPVLITTTIPNAKVFGGCTDGSNFCLRGTNVTPTSVPIVTLHKL</sequence>
<feature type="signal peptide" evidence="1">
    <location>
        <begin position="1"/>
        <end position="22"/>
    </location>
</feature>
<accession>A0A848GKA5</accession>
<evidence type="ECO:0000313" key="3">
    <source>
        <dbReference type="Proteomes" id="UP000583266"/>
    </source>
</evidence>
<comment type="caution">
    <text evidence="2">The sequence shown here is derived from an EMBL/GenBank/DDBJ whole genome shotgun (WGS) entry which is preliminary data.</text>
</comment>
<gene>
    <name evidence="2" type="ORF">HHL17_16730</name>
</gene>